<evidence type="ECO:0000313" key="1">
    <source>
        <dbReference type="EMBL" id="THF81731.1"/>
    </source>
</evidence>
<proteinExistence type="predicted"/>
<dbReference type="SUPFAM" id="SSF51735">
    <property type="entry name" value="NAD(P)-binding Rossmann-fold domains"/>
    <property type="match status" value="1"/>
</dbReference>
<dbReference type="Gene3D" id="3.40.50.720">
    <property type="entry name" value="NAD(P)-binding Rossmann-like Domain"/>
    <property type="match status" value="1"/>
</dbReference>
<dbReference type="Pfam" id="PF02423">
    <property type="entry name" value="OCD_Mu_crystall"/>
    <property type="match status" value="1"/>
</dbReference>
<accession>A0A4S4C232</accession>
<dbReference type="PANTHER" id="PTHR13812:SF19">
    <property type="entry name" value="KETIMINE REDUCTASE MU-CRYSTALLIN"/>
    <property type="match status" value="1"/>
</dbReference>
<gene>
    <name evidence="1" type="ORF">E6C55_08370</name>
</gene>
<dbReference type="InterPro" id="IPR036291">
    <property type="entry name" value="NAD(P)-bd_dom_sf"/>
</dbReference>
<dbReference type="Proteomes" id="UP000310636">
    <property type="component" value="Unassembled WGS sequence"/>
</dbReference>
<dbReference type="AlphaFoldDB" id="A0A4S4C232"/>
<dbReference type="RefSeq" id="WP_136369327.1">
    <property type="nucleotide sequence ID" value="NZ_SSOB01000008.1"/>
</dbReference>
<keyword evidence="2" id="KW-1185">Reference proteome</keyword>
<dbReference type="OrthoDB" id="9792005at2"/>
<dbReference type="GO" id="GO:0005737">
    <property type="term" value="C:cytoplasm"/>
    <property type="evidence" value="ECO:0007669"/>
    <property type="project" value="TreeGrafter"/>
</dbReference>
<comment type="caution">
    <text evidence="1">The sequence shown here is derived from an EMBL/GenBank/DDBJ whole genome shotgun (WGS) entry which is preliminary data.</text>
</comment>
<dbReference type="EMBL" id="SSOB01000008">
    <property type="protein sequence ID" value="THF81731.1"/>
    <property type="molecule type" value="Genomic_DNA"/>
</dbReference>
<organism evidence="1 2">
    <name type="scientific">Cohnella fermenti</name>
    <dbReference type="NCBI Taxonomy" id="2565925"/>
    <lineage>
        <taxon>Bacteria</taxon>
        <taxon>Bacillati</taxon>
        <taxon>Bacillota</taxon>
        <taxon>Bacilli</taxon>
        <taxon>Bacillales</taxon>
        <taxon>Paenibacillaceae</taxon>
        <taxon>Cohnella</taxon>
    </lineage>
</organism>
<dbReference type="PANTHER" id="PTHR13812">
    <property type="entry name" value="KETIMINE REDUCTASE MU-CRYSTALLIN"/>
    <property type="match status" value="1"/>
</dbReference>
<protein>
    <submittedName>
        <fullName evidence="1">2,3-diaminopropionate biosynthesis protein SbnB</fullName>
    </submittedName>
</protein>
<dbReference type="PIRSF" id="PIRSF001439">
    <property type="entry name" value="CryM"/>
    <property type="match status" value="1"/>
</dbReference>
<dbReference type="Gene3D" id="3.30.1780.10">
    <property type="entry name" value="ornithine cyclodeaminase, domain 1"/>
    <property type="match status" value="1"/>
</dbReference>
<sequence length="326" mass="36271">MIYLNDRHITRIGTPWPELMHLVRNVLRLQGTAELVQPLKPYLRYRDPRNRIIAMPAFVGGEVEASGIKWIASFPGNLERGLPRAHNTLILNDTHTGEPIAFLRSGKLSAIRTAAVSGAMLGAYLESRPGSAEPSAGLRIGIVGMGPIGRMHLAMLHSAYGDRIAELRAFDVRGIAAASLPKELRRRVRVCSSWQEVYERSDVFLTCTTSPERYIDRPPRPGMLLLNVSLRDYRPESVDRLSAVVVDDWLEVCRENTDIEMLHRSCGLEEADVLTLRQAIWDNALAAIPPEEPIFFNPMGMAAFDIAVAASYVRQAIRLGIGSRLP</sequence>
<name>A0A4S4C232_9BACL</name>
<dbReference type="InterPro" id="IPR003462">
    <property type="entry name" value="ODC_Mu_crystall"/>
</dbReference>
<reference evidence="1 2" key="1">
    <citation type="submission" date="2019-04" db="EMBL/GenBank/DDBJ databases">
        <title>Cohnella sp. nov. isolated from preserved vegetables.</title>
        <authorList>
            <person name="Lin S.-Y."/>
            <person name="Hung M.-H."/>
            <person name="Young C.-C."/>
        </authorList>
    </citation>
    <scope>NUCLEOTIDE SEQUENCE [LARGE SCALE GENOMIC DNA]</scope>
    <source>
        <strain evidence="1 2">CC-MHH1044</strain>
    </source>
</reference>
<evidence type="ECO:0000313" key="2">
    <source>
        <dbReference type="Proteomes" id="UP000310636"/>
    </source>
</evidence>
<dbReference type="InterPro" id="IPR023401">
    <property type="entry name" value="ODC_N"/>
</dbReference>